<dbReference type="Pfam" id="PF12802">
    <property type="entry name" value="MarR_2"/>
    <property type="match status" value="1"/>
</dbReference>
<keyword evidence="3" id="KW-1185">Reference proteome</keyword>
<dbReference type="GO" id="GO:0003700">
    <property type="term" value="F:DNA-binding transcription factor activity"/>
    <property type="evidence" value="ECO:0007669"/>
    <property type="project" value="InterPro"/>
</dbReference>
<dbReference type="GO" id="GO:0006950">
    <property type="term" value="P:response to stress"/>
    <property type="evidence" value="ECO:0007669"/>
    <property type="project" value="TreeGrafter"/>
</dbReference>
<evidence type="ECO:0000259" key="1">
    <source>
        <dbReference type="PROSITE" id="PS50995"/>
    </source>
</evidence>
<accession>E8U345</accession>
<dbReference type="AlphaFoldDB" id="E8U345"/>
<dbReference type="OrthoDB" id="72352at2"/>
<protein>
    <submittedName>
        <fullName evidence="2">Transcriptional regulator, MarR family</fullName>
    </submittedName>
</protein>
<gene>
    <name evidence="2" type="ordered locus">Deima_0329</name>
</gene>
<dbReference type="RefSeq" id="WP_013555495.1">
    <property type="nucleotide sequence ID" value="NC_014958.1"/>
</dbReference>
<dbReference type="eggNOG" id="COG1846">
    <property type="taxonomic scope" value="Bacteria"/>
</dbReference>
<sequence>MPDTPAPDPTALAARYLDAFYRAREAFGRAIGPTLRAQYDLDVRDYLILRWIQQQHLTPGSLAELLHVPSYATSRLLDPFIKRGLVQRQVDDTDARRYRLHLTPEGRAVTQAIEAHVAALLGQFLHDLGPQQTEQLLRSLEAFARLDTPHP</sequence>
<dbReference type="PRINTS" id="PR00598">
    <property type="entry name" value="HTHMARR"/>
</dbReference>
<reference evidence="2 3" key="1">
    <citation type="journal article" date="2011" name="Stand. Genomic Sci.">
        <title>Complete genome sequence of Deinococcus maricopensis type strain (LB-34).</title>
        <authorList>
            <person name="Pukall R."/>
            <person name="Zeytun A."/>
            <person name="Lucas S."/>
            <person name="Lapidus A."/>
            <person name="Hammon N."/>
            <person name="Deshpande S."/>
            <person name="Nolan M."/>
            <person name="Cheng J.F."/>
            <person name="Pitluck S."/>
            <person name="Liolios K."/>
            <person name="Pagani I."/>
            <person name="Mikhailova N."/>
            <person name="Ivanova N."/>
            <person name="Mavromatis K."/>
            <person name="Pati A."/>
            <person name="Tapia R."/>
            <person name="Han C."/>
            <person name="Goodwin L."/>
            <person name="Chen A."/>
            <person name="Palaniappan K."/>
            <person name="Land M."/>
            <person name="Hauser L."/>
            <person name="Chang Y.J."/>
            <person name="Jeffries C.D."/>
            <person name="Brambilla E.M."/>
            <person name="Rohde M."/>
            <person name="Goker M."/>
            <person name="Detter J.C."/>
            <person name="Woyke T."/>
            <person name="Bristow J."/>
            <person name="Eisen J.A."/>
            <person name="Markowitz V."/>
            <person name="Hugenholtz P."/>
            <person name="Kyrpides N.C."/>
            <person name="Klenk H.P."/>
        </authorList>
    </citation>
    <scope>NUCLEOTIDE SEQUENCE [LARGE SCALE GENOMIC DNA]</scope>
    <source>
        <strain evidence="3">DSM 21211 / LMG 22137 / NRRL B-23946 / LB-34</strain>
    </source>
</reference>
<organism evidence="2 3">
    <name type="scientific">Deinococcus maricopensis (strain DSM 21211 / LMG 22137 / NRRL B-23946 / LB-34)</name>
    <dbReference type="NCBI Taxonomy" id="709986"/>
    <lineage>
        <taxon>Bacteria</taxon>
        <taxon>Thermotogati</taxon>
        <taxon>Deinococcota</taxon>
        <taxon>Deinococci</taxon>
        <taxon>Deinococcales</taxon>
        <taxon>Deinococcaceae</taxon>
        <taxon>Deinococcus</taxon>
    </lineage>
</organism>
<dbReference type="HOGENOM" id="CLU_083287_27_8_0"/>
<name>E8U345_DEIML</name>
<dbReference type="PANTHER" id="PTHR33164">
    <property type="entry name" value="TRANSCRIPTIONAL REGULATOR, MARR FAMILY"/>
    <property type="match status" value="1"/>
</dbReference>
<dbReference type="Proteomes" id="UP000008635">
    <property type="component" value="Chromosome"/>
</dbReference>
<dbReference type="InterPro" id="IPR000835">
    <property type="entry name" value="HTH_MarR-typ"/>
</dbReference>
<dbReference type="SMART" id="SM00347">
    <property type="entry name" value="HTH_MARR"/>
    <property type="match status" value="1"/>
</dbReference>
<dbReference type="InterPro" id="IPR036390">
    <property type="entry name" value="WH_DNA-bd_sf"/>
</dbReference>
<evidence type="ECO:0000313" key="2">
    <source>
        <dbReference type="EMBL" id="ADV65990.1"/>
    </source>
</evidence>
<dbReference type="SUPFAM" id="SSF46785">
    <property type="entry name" value="Winged helix' DNA-binding domain"/>
    <property type="match status" value="1"/>
</dbReference>
<reference evidence="3" key="2">
    <citation type="submission" date="2011-01" db="EMBL/GenBank/DDBJ databases">
        <title>The complete genome of Deinococcus maricopensis DSM 21211.</title>
        <authorList>
            <consortium name="US DOE Joint Genome Institute (JGI-PGF)"/>
            <person name="Lucas S."/>
            <person name="Copeland A."/>
            <person name="Lapidus A."/>
            <person name="Goodwin L."/>
            <person name="Pitluck S."/>
            <person name="Kyrpides N."/>
            <person name="Mavromatis K."/>
            <person name="Pagani I."/>
            <person name="Ivanova N."/>
            <person name="Ovchinnikova G."/>
            <person name="Zeytun A."/>
            <person name="Detter J.C."/>
            <person name="Han C."/>
            <person name="Land M."/>
            <person name="Hauser L."/>
            <person name="Markowitz V."/>
            <person name="Cheng J.-F."/>
            <person name="Hugenholtz P."/>
            <person name="Woyke T."/>
            <person name="Wu D."/>
            <person name="Pukall R."/>
            <person name="Gehrich-Schroeter G."/>
            <person name="Brambilla E."/>
            <person name="Klenk H.-P."/>
            <person name="Eisen J.A."/>
        </authorList>
    </citation>
    <scope>NUCLEOTIDE SEQUENCE [LARGE SCALE GENOMIC DNA]</scope>
    <source>
        <strain evidence="3">DSM 21211 / LMG 22137 / NRRL B-23946 / LB-34</strain>
    </source>
</reference>
<proteinExistence type="predicted"/>
<feature type="domain" description="HTH marR-type" evidence="1">
    <location>
        <begin position="13"/>
        <end position="145"/>
    </location>
</feature>
<dbReference type="KEGG" id="dmr:Deima_0329"/>
<dbReference type="PROSITE" id="PS50995">
    <property type="entry name" value="HTH_MARR_2"/>
    <property type="match status" value="1"/>
</dbReference>
<dbReference type="InterPro" id="IPR036388">
    <property type="entry name" value="WH-like_DNA-bd_sf"/>
</dbReference>
<dbReference type="PANTHER" id="PTHR33164:SF43">
    <property type="entry name" value="HTH-TYPE TRANSCRIPTIONAL REPRESSOR YETL"/>
    <property type="match status" value="1"/>
</dbReference>
<dbReference type="EMBL" id="CP002454">
    <property type="protein sequence ID" value="ADV65990.1"/>
    <property type="molecule type" value="Genomic_DNA"/>
</dbReference>
<dbReference type="Gene3D" id="1.10.10.10">
    <property type="entry name" value="Winged helix-like DNA-binding domain superfamily/Winged helix DNA-binding domain"/>
    <property type="match status" value="1"/>
</dbReference>
<evidence type="ECO:0000313" key="3">
    <source>
        <dbReference type="Proteomes" id="UP000008635"/>
    </source>
</evidence>
<dbReference type="InterPro" id="IPR039422">
    <property type="entry name" value="MarR/SlyA-like"/>
</dbReference>